<evidence type="ECO:0000256" key="1">
    <source>
        <dbReference type="ARBA" id="ARBA00006817"/>
    </source>
</evidence>
<gene>
    <name evidence="3" type="ORF">GCM10010246_61630</name>
</gene>
<evidence type="ECO:0000259" key="2">
    <source>
        <dbReference type="Pfam" id="PF08327"/>
    </source>
</evidence>
<comment type="caution">
    <text evidence="3">The sequence shown here is derived from an EMBL/GenBank/DDBJ whole genome shotgun (WGS) entry which is preliminary data.</text>
</comment>
<dbReference type="InterPro" id="IPR013538">
    <property type="entry name" value="ASHA1/2-like_C"/>
</dbReference>
<dbReference type="RefSeq" id="WP_346177623.1">
    <property type="nucleotide sequence ID" value="NZ_BAAASD010000034.1"/>
</dbReference>
<protein>
    <submittedName>
        <fullName evidence="3">SRPBCC domain-containing protein</fullName>
    </submittedName>
</protein>
<accession>A0ABP5TUT9</accession>
<evidence type="ECO:0000313" key="3">
    <source>
        <dbReference type="EMBL" id="GAA2362316.1"/>
    </source>
</evidence>
<dbReference type="Gene3D" id="3.30.530.20">
    <property type="match status" value="1"/>
</dbReference>
<evidence type="ECO:0000313" key="4">
    <source>
        <dbReference type="Proteomes" id="UP001500253"/>
    </source>
</evidence>
<keyword evidence="4" id="KW-1185">Reference proteome</keyword>
<sequence length="161" mass="18184">MSVTSVDKDLDNLTLTLIADFAAPVDRVWQLWADPRQLERWWGPPTYPATVEQYDLTPGGEVTYFMTGPEGDKHHGWWRVASVNPPTSLEFLDGFAHEDGKPNDEMPTTTMRVRLTEHEGGTRMELRSVFDSREQMERMAEMGMVEGLRQAAGQMDALLGA</sequence>
<dbReference type="EMBL" id="BAAASD010000034">
    <property type="protein sequence ID" value="GAA2362316.1"/>
    <property type="molecule type" value="Genomic_DNA"/>
</dbReference>
<dbReference type="Proteomes" id="UP001500253">
    <property type="component" value="Unassembled WGS sequence"/>
</dbReference>
<feature type="domain" description="Activator of Hsp90 ATPase homologue 1/2-like C-terminal" evidence="2">
    <location>
        <begin position="23"/>
        <end position="160"/>
    </location>
</feature>
<reference evidence="4" key="1">
    <citation type="journal article" date="2019" name="Int. J. Syst. Evol. Microbiol.">
        <title>The Global Catalogue of Microorganisms (GCM) 10K type strain sequencing project: providing services to taxonomists for standard genome sequencing and annotation.</title>
        <authorList>
            <consortium name="The Broad Institute Genomics Platform"/>
            <consortium name="The Broad Institute Genome Sequencing Center for Infectious Disease"/>
            <person name="Wu L."/>
            <person name="Ma J."/>
        </authorList>
    </citation>
    <scope>NUCLEOTIDE SEQUENCE [LARGE SCALE GENOMIC DNA]</scope>
    <source>
        <strain evidence="4">JCM 4316</strain>
    </source>
</reference>
<proteinExistence type="inferred from homology"/>
<organism evidence="3 4">
    <name type="scientific">Streptomyces cuspidosporus</name>
    <dbReference type="NCBI Taxonomy" id="66882"/>
    <lineage>
        <taxon>Bacteria</taxon>
        <taxon>Bacillati</taxon>
        <taxon>Actinomycetota</taxon>
        <taxon>Actinomycetes</taxon>
        <taxon>Kitasatosporales</taxon>
        <taxon>Streptomycetaceae</taxon>
        <taxon>Streptomyces</taxon>
    </lineage>
</organism>
<dbReference type="SUPFAM" id="SSF55961">
    <property type="entry name" value="Bet v1-like"/>
    <property type="match status" value="1"/>
</dbReference>
<comment type="similarity">
    <text evidence="1">Belongs to the AHA1 family.</text>
</comment>
<dbReference type="InterPro" id="IPR023393">
    <property type="entry name" value="START-like_dom_sf"/>
</dbReference>
<dbReference type="CDD" id="cd07814">
    <property type="entry name" value="SRPBCC_CalC_Aha1-like"/>
    <property type="match status" value="1"/>
</dbReference>
<name>A0ABP5TUT9_9ACTN</name>
<dbReference type="Pfam" id="PF08327">
    <property type="entry name" value="AHSA1"/>
    <property type="match status" value="1"/>
</dbReference>